<dbReference type="InterPro" id="IPR035959">
    <property type="entry name" value="RutC-like_sf"/>
</dbReference>
<dbReference type="PANTHER" id="PTHR43760:SF1">
    <property type="entry name" value="ENDORIBONUCLEASE L-PSP_CHORISMATE MUTASE-LIKE DOMAIN-CONTAINING PROTEIN"/>
    <property type="match status" value="1"/>
</dbReference>
<dbReference type="Pfam" id="PF14588">
    <property type="entry name" value="YjgF_endoribonc"/>
    <property type="match status" value="1"/>
</dbReference>
<proteinExistence type="predicted"/>
<protein>
    <submittedName>
        <fullName evidence="3">LysR family transcriptional regulator</fullName>
    </submittedName>
</protein>
<dbReference type="CDD" id="cd02199">
    <property type="entry name" value="YjgF_YER057c_UK114_like_1"/>
    <property type="match status" value="1"/>
</dbReference>
<evidence type="ECO:0000259" key="2">
    <source>
        <dbReference type="Pfam" id="PF14588"/>
    </source>
</evidence>
<evidence type="ECO:0000313" key="3">
    <source>
        <dbReference type="EMBL" id="KWT84115.1"/>
    </source>
</evidence>
<gene>
    <name evidence="3" type="ORF">ASN18_2043</name>
</gene>
<reference evidence="3 4" key="1">
    <citation type="submission" date="2015-11" db="EMBL/GenBank/DDBJ databases">
        <authorList>
            <person name="Lin W."/>
        </authorList>
    </citation>
    <scope>NUCLEOTIDE SEQUENCE [LARGE SCALE GENOMIC DNA]</scope>
    <source>
        <strain evidence="3 4">HCH-1</strain>
    </source>
</reference>
<accession>A0ABR5SEC3</accession>
<comment type="caution">
    <text evidence="3">The sequence shown here is derived from an EMBL/GenBank/DDBJ whole genome shotgun (WGS) entry which is preliminary data.</text>
</comment>
<name>A0ABR5SEC3_9BACT</name>
<dbReference type="Proteomes" id="UP000060487">
    <property type="component" value="Unassembled WGS sequence"/>
</dbReference>
<keyword evidence="4" id="KW-1185">Reference proteome</keyword>
<sequence length="158" mass="17266">MNPIYHLEERLKAKGLALPPAPTPLGAYVPAVISGNLLFLSGMLPLRDARLIRTGKAGFDVTLEELREDAAQVVLNALAVVKQTLGDFNRIVRCVKLTGYVASADTFYEQPQVINGASELLFELMGERGRHCRSAVGVSVLPLNSPIEIDFIFEIDKC</sequence>
<dbReference type="InterPro" id="IPR013813">
    <property type="entry name" value="Endoribo_LPSP/chorism_mut-like"/>
</dbReference>
<keyword evidence="1" id="KW-0812">Transmembrane</keyword>
<dbReference type="SUPFAM" id="SSF55298">
    <property type="entry name" value="YjgF-like"/>
    <property type="match status" value="1"/>
</dbReference>
<organism evidence="3 4">
    <name type="scientific">Candidatus Magnetominusculus xianensis</name>
    <dbReference type="NCBI Taxonomy" id="1748249"/>
    <lineage>
        <taxon>Bacteria</taxon>
        <taxon>Pseudomonadati</taxon>
        <taxon>Nitrospirota</taxon>
        <taxon>Nitrospiria</taxon>
        <taxon>Nitrospirales</taxon>
        <taxon>Nitrospiraceae</taxon>
        <taxon>Candidatus Magnetominusculus</taxon>
    </lineage>
</organism>
<dbReference type="PANTHER" id="PTHR43760">
    <property type="entry name" value="ENDORIBONUCLEASE-RELATED"/>
    <property type="match status" value="1"/>
</dbReference>
<feature type="domain" description="Endoribonuclease L-PSP/chorismate mutase-like" evidence="2">
    <location>
        <begin position="8"/>
        <end position="147"/>
    </location>
</feature>
<dbReference type="RefSeq" id="WP_236861661.1">
    <property type="nucleotide sequence ID" value="NZ_LNQR01000070.1"/>
</dbReference>
<keyword evidence="1" id="KW-1133">Transmembrane helix</keyword>
<feature type="transmembrane region" description="Helical" evidence="1">
    <location>
        <begin position="25"/>
        <end position="46"/>
    </location>
</feature>
<evidence type="ECO:0000313" key="4">
    <source>
        <dbReference type="Proteomes" id="UP000060487"/>
    </source>
</evidence>
<dbReference type="Gene3D" id="3.30.1330.40">
    <property type="entry name" value="RutC-like"/>
    <property type="match status" value="1"/>
</dbReference>
<evidence type="ECO:0000256" key="1">
    <source>
        <dbReference type="SAM" id="Phobius"/>
    </source>
</evidence>
<dbReference type="EMBL" id="LNQR01000070">
    <property type="protein sequence ID" value="KWT84115.1"/>
    <property type="molecule type" value="Genomic_DNA"/>
</dbReference>
<keyword evidence="1" id="KW-0472">Membrane</keyword>